<dbReference type="OrthoDB" id="10013941at2759"/>
<evidence type="ECO:0000256" key="3">
    <source>
        <dbReference type="ARBA" id="ARBA00022676"/>
    </source>
</evidence>
<evidence type="ECO:0000256" key="4">
    <source>
        <dbReference type="ARBA" id="ARBA00022679"/>
    </source>
</evidence>
<dbReference type="InParanoid" id="A0A671XLT5"/>
<dbReference type="GO" id="GO:0046872">
    <property type="term" value="F:metal ion binding"/>
    <property type="evidence" value="ECO:0007669"/>
    <property type="project" value="UniProtKB-KW"/>
</dbReference>
<evidence type="ECO:0000313" key="13">
    <source>
        <dbReference type="Proteomes" id="UP000472265"/>
    </source>
</evidence>
<keyword evidence="7" id="KW-1133">Transmembrane helix</keyword>
<dbReference type="FunFam" id="3.90.550.10:FF:000022">
    <property type="entry name" value="Histo-blood group ABO system transferase"/>
    <property type="match status" value="1"/>
</dbReference>
<gene>
    <name evidence="12" type="primary">GBGT1</name>
</gene>
<sequence length="357" mass="41156">MHFITTKNVTVVLLSALVLGVLYSTISQSDRVLFSSISQSNSVSHVREIPAIFRYAELFFYNQSFRHVAPEQQQYEKPSVVKGRTDVMTITPWLAPVIWEGTFNPVLLDNIYRPRNITVAATVFAVGKYIRFLKDFLETAEQHFFVGFNVNIYVFTDRPTEVPQIKMAAGRQLLPRLVPSSNRWQEISARRMQIIQKLIEDELVDQTDYIFCLDVDSLFRARWGTESLGDLVAVIHPGYFKNGRDGLDYERGPASRAYMAPDEGDFYYCGGAFGGSLKEVRLLAKTCYENFTADAKENIEAKWQEESHLNRYMWINKPSKLLSPEYLWQDFAPREPEVQIIRFSGIVKNYAEIRPNE</sequence>
<dbReference type="OMA" id="IIWNGTY"/>
<evidence type="ECO:0000256" key="9">
    <source>
        <dbReference type="PIRSR" id="PIRSR605076-1"/>
    </source>
</evidence>
<keyword evidence="4" id="KW-0808">Transferase</keyword>
<name>A0A671XLT5_SPAAU</name>
<dbReference type="SUPFAM" id="SSF53448">
    <property type="entry name" value="Nucleotide-diphospho-sugar transferases"/>
    <property type="match status" value="1"/>
</dbReference>
<feature type="binding site" evidence="11">
    <location>
        <position position="216"/>
    </location>
    <ligand>
        <name>Mn(2+)</name>
        <dbReference type="ChEBI" id="CHEBI:29035"/>
    </ligand>
</feature>
<dbReference type="Gene3D" id="3.90.550.10">
    <property type="entry name" value="Spore Coat Polysaccharide Biosynthesis Protein SpsA, Chain A"/>
    <property type="match status" value="1"/>
</dbReference>
<keyword evidence="11" id="KW-0479">Metal-binding</keyword>
<dbReference type="Pfam" id="PF03414">
    <property type="entry name" value="Glyco_transf_6"/>
    <property type="match status" value="1"/>
</dbReference>
<keyword evidence="5" id="KW-0812">Transmembrane</keyword>
<evidence type="ECO:0000256" key="5">
    <source>
        <dbReference type="ARBA" id="ARBA00022692"/>
    </source>
</evidence>
<evidence type="ECO:0000256" key="7">
    <source>
        <dbReference type="ARBA" id="ARBA00022989"/>
    </source>
</evidence>
<proteinExistence type="inferred from homology"/>
<reference evidence="12" key="2">
    <citation type="submission" date="2025-08" db="UniProtKB">
        <authorList>
            <consortium name="Ensembl"/>
        </authorList>
    </citation>
    <scope>IDENTIFICATION</scope>
</reference>
<dbReference type="GeneTree" id="ENSGT00950000182858"/>
<feature type="active site" description="Nucleophile" evidence="9">
    <location>
        <position position="306"/>
    </location>
</feature>
<keyword evidence="6" id="KW-0735">Signal-anchor</keyword>
<comment type="subcellular location">
    <subcellularLocation>
        <location evidence="1">Membrane</location>
        <topology evidence="1">Single-pass type II membrane protein</topology>
    </subcellularLocation>
</comment>
<feature type="binding site" evidence="11">
    <location>
        <position position="214"/>
    </location>
    <ligand>
        <name>Mn(2+)</name>
        <dbReference type="ChEBI" id="CHEBI:29035"/>
    </ligand>
</feature>
<dbReference type="GO" id="GO:0016758">
    <property type="term" value="F:hexosyltransferase activity"/>
    <property type="evidence" value="ECO:0007669"/>
    <property type="project" value="InterPro"/>
</dbReference>
<reference evidence="12" key="3">
    <citation type="submission" date="2025-09" db="UniProtKB">
        <authorList>
            <consortium name="Ensembl"/>
        </authorList>
    </citation>
    <scope>IDENTIFICATION</scope>
</reference>
<organism evidence="12 13">
    <name type="scientific">Sparus aurata</name>
    <name type="common">Gilthead sea bream</name>
    <dbReference type="NCBI Taxonomy" id="8175"/>
    <lineage>
        <taxon>Eukaryota</taxon>
        <taxon>Metazoa</taxon>
        <taxon>Chordata</taxon>
        <taxon>Craniata</taxon>
        <taxon>Vertebrata</taxon>
        <taxon>Euteleostomi</taxon>
        <taxon>Actinopterygii</taxon>
        <taxon>Neopterygii</taxon>
        <taxon>Teleostei</taxon>
        <taxon>Neoteleostei</taxon>
        <taxon>Acanthomorphata</taxon>
        <taxon>Eupercaria</taxon>
        <taxon>Spariformes</taxon>
        <taxon>Sparidae</taxon>
        <taxon>Sparus</taxon>
    </lineage>
</organism>
<dbReference type="InterPro" id="IPR005076">
    <property type="entry name" value="Glyco_trans_6"/>
</dbReference>
<reference evidence="12" key="1">
    <citation type="submission" date="2021-04" db="EMBL/GenBank/DDBJ databases">
        <authorList>
            <consortium name="Wellcome Sanger Institute Data Sharing"/>
        </authorList>
    </citation>
    <scope>NUCLEOTIDE SEQUENCE [LARGE SCALE GENOMIC DNA]</scope>
</reference>
<dbReference type="AlphaFoldDB" id="A0A671XLT5"/>
<evidence type="ECO:0000256" key="11">
    <source>
        <dbReference type="PIRSR" id="PIRSR605076-3"/>
    </source>
</evidence>
<evidence type="ECO:0000313" key="12">
    <source>
        <dbReference type="Ensembl" id="ENSSAUP00010051226.1"/>
    </source>
</evidence>
<dbReference type="InterPro" id="IPR029044">
    <property type="entry name" value="Nucleotide-diphossugar_trans"/>
</dbReference>
<dbReference type="GO" id="GO:0031982">
    <property type="term" value="C:vesicle"/>
    <property type="evidence" value="ECO:0007669"/>
    <property type="project" value="TreeGrafter"/>
</dbReference>
<comment type="cofactor">
    <cofactor evidence="11">
        <name>Mn(2+)</name>
        <dbReference type="ChEBI" id="CHEBI:29035"/>
    </cofactor>
    <text evidence="11">Binds 1 Mn(2+) ion per subunit.</text>
</comment>
<comment type="similarity">
    <text evidence="2">Belongs to the glycosyltransferase 6 family.</text>
</comment>
<evidence type="ECO:0000256" key="1">
    <source>
        <dbReference type="ARBA" id="ARBA00004606"/>
    </source>
</evidence>
<keyword evidence="11" id="KW-0464">Manganese</keyword>
<evidence type="ECO:0000256" key="8">
    <source>
        <dbReference type="ARBA" id="ARBA00023136"/>
    </source>
</evidence>
<protein>
    <submittedName>
        <fullName evidence="12">Globoside alpha-1,3-N-acetylgalactosaminyltransferase 1 (FORS blood group)</fullName>
    </submittedName>
</protein>
<keyword evidence="8" id="KW-0472">Membrane</keyword>
<feature type="binding site" evidence="10">
    <location>
        <begin position="124"/>
        <end position="126"/>
    </location>
    <ligand>
        <name>UDP-N-acetyl-alpha-D-galactosamine</name>
        <dbReference type="ChEBI" id="CHEBI:67138"/>
    </ligand>
</feature>
<keyword evidence="13" id="KW-1185">Reference proteome</keyword>
<dbReference type="GO" id="GO:0005975">
    <property type="term" value="P:carbohydrate metabolic process"/>
    <property type="evidence" value="ECO:0007669"/>
    <property type="project" value="InterPro"/>
</dbReference>
<accession>A0A671XLT5</accession>
<evidence type="ECO:0000256" key="6">
    <source>
        <dbReference type="ARBA" id="ARBA00022968"/>
    </source>
</evidence>
<dbReference type="PANTHER" id="PTHR10462">
    <property type="entry name" value="GLYCOSYLTRANSFERASE-RELATED"/>
    <property type="match status" value="1"/>
</dbReference>
<dbReference type="GO" id="GO:0016020">
    <property type="term" value="C:membrane"/>
    <property type="evidence" value="ECO:0007669"/>
    <property type="project" value="UniProtKB-SubCell"/>
</dbReference>
<feature type="binding site" evidence="10">
    <location>
        <position position="306"/>
    </location>
    <ligand>
        <name>an alpha-L-fucosyl-(1-&gt;2)-beta-D-galactosyl derivative</name>
        <dbReference type="ChEBI" id="CHEBI:140327"/>
    </ligand>
</feature>
<feature type="binding site" evidence="10">
    <location>
        <position position="129"/>
    </location>
    <ligand>
        <name>UDP-N-acetyl-alpha-D-galactosamine</name>
        <dbReference type="ChEBI" id="CHEBI:67138"/>
    </ligand>
</feature>
<keyword evidence="3" id="KW-0328">Glycosyltransferase</keyword>
<feature type="binding site" evidence="10">
    <location>
        <begin position="214"/>
        <end position="216"/>
    </location>
    <ligand>
        <name>UDP-N-acetyl-alpha-D-galactosamine</name>
        <dbReference type="ChEBI" id="CHEBI:67138"/>
    </ligand>
</feature>
<evidence type="ECO:0000256" key="10">
    <source>
        <dbReference type="PIRSR" id="PIRSR605076-2"/>
    </source>
</evidence>
<dbReference type="Proteomes" id="UP000472265">
    <property type="component" value="Chromosome 23"/>
</dbReference>
<dbReference type="GO" id="GO:0005794">
    <property type="term" value="C:Golgi apparatus"/>
    <property type="evidence" value="ECO:0007669"/>
    <property type="project" value="TreeGrafter"/>
</dbReference>
<dbReference type="Ensembl" id="ENSSAUT00010053877.1">
    <property type="protein sequence ID" value="ENSSAUP00010051226.1"/>
    <property type="gene ID" value="ENSSAUG00010021292.1"/>
</dbReference>
<evidence type="ECO:0000256" key="2">
    <source>
        <dbReference type="ARBA" id="ARBA00010413"/>
    </source>
</evidence>
<feature type="binding site" evidence="10">
    <location>
        <position position="236"/>
    </location>
    <ligand>
        <name>an alpha-L-fucosyl-(1-&gt;2)-beta-D-galactosyl derivative</name>
        <dbReference type="ChEBI" id="CHEBI:140327"/>
    </ligand>
</feature>
<dbReference type="PANTHER" id="PTHR10462:SF49">
    <property type="entry name" value="GLOBOSIDE ALPHA-1,3-N-ACETYLGALACTOSAMINYLTRANSFERASE 1"/>
    <property type="match status" value="1"/>
</dbReference>
<dbReference type="FunCoup" id="A0A671XLT5">
    <property type="interactions" value="986"/>
</dbReference>